<dbReference type="InterPro" id="IPR018815">
    <property type="entry name" value="Incr_loss_mito_DNA_1"/>
</dbReference>
<proteinExistence type="predicted"/>
<keyword evidence="2" id="KW-1133">Transmembrane helix</keyword>
<evidence type="ECO:0000256" key="2">
    <source>
        <dbReference type="SAM" id="Phobius"/>
    </source>
</evidence>
<name>A0ABR0JUI5_9EURO</name>
<organism evidence="3 4">
    <name type="scientific">Lithohypha guttulata</name>
    <dbReference type="NCBI Taxonomy" id="1690604"/>
    <lineage>
        <taxon>Eukaryota</taxon>
        <taxon>Fungi</taxon>
        <taxon>Dikarya</taxon>
        <taxon>Ascomycota</taxon>
        <taxon>Pezizomycotina</taxon>
        <taxon>Eurotiomycetes</taxon>
        <taxon>Chaetothyriomycetidae</taxon>
        <taxon>Chaetothyriales</taxon>
        <taxon>Trichomeriaceae</taxon>
        <taxon>Lithohypha</taxon>
    </lineage>
</organism>
<evidence type="ECO:0008006" key="5">
    <source>
        <dbReference type="Google" id="ProtNLM"/>
    </source>
</evidence>
<feature type="transmembrane region" description="Helical" evidence="2">
    <location>
        <begin position="189"/>
        <end position="208"/>
    </location>
</feature>
<dbReference type="PANTHER" id="PTHR28029:SF1">
    <property type="entry name" value="PROTEIN ILM1"/>
    <property type="match status" value="1"/>
</dbReference>
<dbReference type="Proteomes" id="UP001345013">
    <property type="component" value="Unassembled WGS sequence"/>
</dbReference>
<comment type="caution">
    <text evidence="3">The sequence shown here is derived from an EMBL/GenBank/DDBJ whole genome shotgun (WGS) entry which is preliminary data.</text>
</comment>
<protein>
    <recommendedName>
        <fullName evidence="5">Transmembrane protein</fullName>
    </recommendedName>
</protein>
<dbReference type="PANTHER" id="PTHR28029">
    <property type="entry name" value="PROTEIN ILM1"/>
    <property type="match status" value="1"/>
</dbReference>
<feature type="transmembrane region" description="Helical" evidence="2">
    <location>
        <begin position="148"/>
        <end position="169"/>
    </location>
</feature>
<evidence type="ECO:0000313" key="3">
    <source>
        <dbReference type="EMBL" id="KAK5073291.1"/>
    </source>
</evidence>
<feature type="region of interest" description="Disordered" evidence="1">
    <location>
        <begin position="57"/>
        <end position="78"/>
    </location>
</feature>
<accession>A0ABR0JUI5</accession>
<keyword evidence="2" id="KW-0472">Membrane</keyword>
<dbReference type="Pfam" id="PF10311">
    <property type="entry name" value="Ilm1"/>
    <property type="match status" value="1"/>
</dbReference>
<dbReference type="EMBL" id="JAVRRG010000318">
    <property type="protein sequence ID" value="KAK5073291.1"/>
    <property type="molecule type" value="Genomic_DNA"/>
</dbReference>
<keyword evidence="4" id="KW-1185">Reference proteome</keyword>
<evidence type="ECO:0000313" key="4">
    <source>
        <dbReference type="Proteomes" id="UP001345013"/>
    </source>
</evidence>
<evidence type="ECO:0000256" key="1">
    <source>
        <dbReference type="SAM" id="MobiDB-lite"/>
    </source>
</evidence>
<sequence>MTLLSSHLLLQSFCISLLALSTILIKSPMWIVSSPTLSLLGASLHLRPASYVPLPPLPSGAPADQSSNPLTSLTRSGKTTLSLPERELLALVGLILGLSAITTMILCTSLSFSKTSLTTRSTEDGKTLRKSSAEVGESMSRLLVAQDLWQVLAGVQVLICSMIVAWIYLRGGSVELGPSTGFGLLSSDVVFTITISNMMFWGYLYTVIKEEKRQVMEVREQRRVEDEEDETNRGTI</sequence>
<gene>
    <name evidence="3" type="ORF">LTR24_010384</name>
</gene>
<feature type="transmembrane region" description="Helical" evidence="2">
    <location>
        <begin position="88"/>
        <end position="112"/>
    </location>
</feature>
<reference evidence="3 4" key="1">
    <citation type="submission" date="2023-08" db="EMBL/GenBank/DDBJ databases">
        <title>Black Yeasts Isolated from many extreme environments.</title>
        <authorList>
            <person name="Coleine C."/>
            <person name="Stajich J.E."/>
            <person name="Selbmann L."/>
        </authorList>
    </citation>
    <scope>NUCLEOTIDE SEQUENCE [LARGE SCALE GENOMIC DNA]</scope>
    <source>
        <strain evidence="3 4">CCFEE 5885</strain>
    </source>
</reference>
<keyword evidence="2" id="KW-0812">Transmembrane</keyword>
<feature type="compositionally biased region" description="Polar residues" evidence="1">
    <location>
        <begin position="64"/>
        <end position="78"/>
    </location>
</feature>